<dbReference type="AlphaFoldDB" id="A0AAV5DKR8"/>
<dbReference type="InterPro" id="IPR041469">
    <property type="entry name" value="Subtilisin-like_FN3"/>
</dbReference>
<evidence type="ECO:0000256" key="1">
    <source>
        <dbReference type="ARBA" id="ARBA00011073"/>
    </source>
</evidence>
<protein>
    <submittedName>
        <fullName evidence="6">Uncharacterized protein</fullName>
    </submittedName>
</protein>
<evidence type="ECO:0000313" key="6">
    <source>
        <dbReference type="EMBL" id="GJN11244.1"/>
    </source>
</evidence>
<feature type="domain" description="Subtilisin-like protease fibronectin type-III" evidence="5">
    <location>
        <begin position="143"/>
        <end position="191"/>
    </location>
</feature>
<evidence type="ECO:0000256" key="2">
    <source>
        <dbReference type="ARBA" id="ARBA00022729"/>
    </source>
</evidence>
<keyword evidence="7" id="KW-1185">Reference proteome</keyword>
<dbReference type="GO" id="GO:0006508">
    <property type="term" value="P:proteolysis"/>
    <property type="evidence" value="ECO:0007669"/>
    <property type="project" value="InterPro"/>
</dbReference>
<dbReference type="InterPro" id="IPR000209">
    <property type="entry name" value="Peptidase_S8/S53_dom"/>
</dbReference>
<feature type="domain" description="Peptidase S8/S53" evidence="4">
    <location>
        <begin position="1"/>
        <end position="38"/>
    </location>
</feature>
<evidence type="ECO:0000256" key="3">
    <source>
        <dbReference type="PROSITE-ProRule" id="PRU01240"/>
    </source>
</evidence>
<evidence type="ECO:0000259" key="5">
    <source>
        <dbReference type="Pfam" id="PF17766"/>
    </source>
</evidence>
<dbReference type="InterPro" id="IPR036852">
    <property type="entry name" value="Peptidase_S8/S53_dom_sf"/>
</dbReference>
<dbReference type="Proteomes" id="UP001054889">
    <property type="component" value="Unassembled WGS sequence"/>
</dbReference>
<dbReference type="PROSITE" id="PS51892">
    <property type="entry name" value="SUBTILASE"/>
    <property type="match status" value="1"/>
</dbReference>
<dbReference type="Gene3D" id="2.60.40.2310">
    <property type="match status" value="2"/>
</dbReference>
<evidence type="ECO:0000313" key="7">
    <source>
        <dbReference type="Proteomes" id="UP001054889"/>
    </source>
</evidence>
<dbReference type="InterPro" id="IPR045051">
    <property type="entry name" value="SBT"/>
</dbReference>
<dbReference type="SUPFAM" id="SSF52743">
    <property type="entry name" value="Subtilisin-like"/>
    <property type="match status" value="1"/>
</dbReference>
<dbReference type="EMBL" id="BQKI01000018">
    <property type="protein sequence ID" value="GJN11244.1"/>
    <property type="molecule type" value="Genomic_DNA"/>
</dbReference>
<dbReference type="PANTHER" id="PTHR10795">
    <property type="entry name" value="PROPROTEIN CONVERTASE SUBTILISIN/KEXIN"/>
    <property type="match status" value="1"/>
</dbReference>
<dbReference type="Gene3D" id="3.40.50.200">
    <property type="entry name" value="Peptidase S8/S53 domain"/>
    <property type="match status" value="1"/>
</dbReference>
<reference evidence="6" key="2">
    <citation type="submission" date="2021-12" db="EMBL/GenBank/DDBJ databases">
        <title>Resequencing data analysis of finger millet.</title>
        <authorList>
            <person name="Hatakeyama M."/>
            <person name="Aluri S."/>
            <person name="Balachadran M.T."/>
            <person name="Sivarajan S.R."/>
            <person name="Poveda L."/>
            <person name="Shimizu-Inatsugi R."/>
            <person name="Schlapbach R."/>
            <person name="Sreeman S.M."/>
            <person name="Shimizu K.K."/>
        </authorList>
    </citation>
    <scope>NUCLEOTIDE SEQUENCE</scope>
</reference>
<proteinExistence type="inferred from homology"/>
<name>A0AAV5DKR8_ELECO</name>
<evidence type="ECO:0000259" key="4">
    <source>
        <dbReference type="Pfam" id="PF00082"/>
    </source>
</evidence>
<organism evidence="6 7">
    <name type="scientific">Eleusine coracana subsp. coracana</name>
    <dbReference type="NCBI Taxonomy" id="191504"/>
    <lineage>
        <taxon>Eukaryota</taxon>
        <taxon>Viridiplantae</taxon>
        <taxon>Streptophyta</taxon>
        <taxon>Embryophyta</taxon>
        <taxon>Tracheophyta</taxon>
        <taxon>Spermatophyta</taxon>
        <taxon>Magnoliopsida</taxon>
        <taxon>Liliopsida</taxon>
        <taxon>Poales</taxon>
        <taxon>Poaceae</taxon>
        <taxon>PACMAD clade</taxon>
        <taxon>Chloridoideae</taxon>
        <taxon>Cynodonteae</taxon>
        <taxon>Eleusininae</taxon>
        <taxon>Eleusine</taxon>
    </lineage>
</organism>
<comment type="caution">
    <text evidence="3">Lacks conserved residue(s) required for the propagation of feature annotation.</text>
</comment>
<gene>
    <name evidence="6" type="primary">ga29420</name>
    <name evidence="6" type="ORF">PR202_ga29420</name>
</gene>
<comment type="caution">
    <text evidence="6">The sequence shown here is derived from an EMBL/GenBank/DDBJ whole genome shotgun (WGS) entry which is preliminary data.</text>
</comment>
<reference evidence="6" key="1">
    <citation type="journal article" date="2018" name="DNA Res.">
        <title>Multiple hybrid de novo genome assembly of finger millet, an orphan allotetraploid crop.</title>
        <authorList>
            <person name="Hatakeyama M."/>
            <person name="Aluri S."/>
            <person name="Balachadran M.T."/>
            <person name="Sivarajan S.R."/>
            <person name="Patrignani A."/>
            <person name="Gruter S."/>
            <person name="Poveda L."/>
            <person name="Shimizu-Inatsugi R."/>
            <person name="Baeten J."/>
            <person name="Francoijs K.J."/>
            <person name="Nataraja K.N."/>
            <person name="Reddy Y.A.N."/>
            <person name="Phadnis S."/>
            <person name="Ravikumar R.L."/>
            <person name="Schlapbach R."/>
            <person name="Sreeman S.M."/>
            <person name="Shimizu K.K."/>
        </authorList>
    </citation>
    <scope>NUCLEOTIDE SEQUENCE</scope>
</reference>
<comment type="similarity">
    <text evidence="1 3">Belongs to the peptidase S8 family.</text>
</comment>
<accession>A0AAV5DKR8</accession>
<keyword evidence="2" id="KW-0732">Signal</keyword>
<dbReference type="Pfam" id="PF00082">
    <property type="entry name" value="Peptidase_S8"/>
    <property type="match status" value="1"/>
</dbReference>
<dbReference type="GO" id="GO:0004252">
    <property type="term" value="F:serine-type endopeptidase activity"/>
    <property type="evidence" value="ECO:0007669"/>
    <property type="project" value="InterPro"/>
</dbReference>
<dbReference type="Pfam" id="PF17766">
    <property type="entry name" value="fn3_6"/>
    <property type="match status" value="1"/>
</dbReference>
<sequence>MSCPHVAGVAALIRKKYPTWTPAMVRSAITTTATARDSEGRAIADGGLGGRATPMAVGAGLVQPRLALDPGLVYDAGEQDYVDFLCTLNYTAAQVRLFVPGFRGCTRTLPGGVAGLNYPSFVVAFGGNGNGTGDAVVRVLERTVTKKNEKKSYKVAFRSRGMPKGPRGKTVMRFGNIVWENDVHKVTSPVVFIWG</sequence>